<organism evidence="1 2">
    <name type="scientific">Holothuria leucospilota</name>
    <name type="common">Black long sea cucumber</name>
    <name type="synonym">Mertensiothuria leucospilota</name>
    <dbReference type="NCBI Taxonomy" id="206669"/>
    <lineage>
        <taxon>Eukaryota</taxon>
        <taxon>Metazoa</taxon>
        <taxon>Echinodermata</taxon>
        <taxon>Eleutherozoa</taxon>
        <taxon>Echinozoa</taxon>
        <taxon>Holothuroidea</taxon>
        <taxon>Aspidochirotacea</taxon>
        <taxon>Aspidochirotida</taxon>
        <taxon>Holothuriidae</taxon>
        <taxon>Holothuria</taxon>
    </lineage>
</organism>
<protein>
    <submittedName>
        <fullName evidence="1">Uncharacterized protein</fullName>
    </submittedName>
</protein>
<dbReference type="Proteomes" id="UP001152320">
    <property type="component" value="Chromosome 12"/>
</dbReference>
<gene>
    <name evidence="1" type="ORF">HOLleu_25721</name>
</gene>
<evidence type="ECO:0000313" key="2">
    <source>
        <dbReference type="Proteomes" id="UP001152320"/>
    </source>
</evidence>
<sequence>MWISRGKEVVEFFPPEDRTKNVKGLDLDPTALPIERALRVQWDTHEDMFGIKIKSKEVTLTRSDLTRIVSSVYNPLGLVCVADKQDISR</sequence>
<reference evidence="1" key="1">
    <citation type="submission" date="2021-10" db="EMBL/GenBank/DDBJ databases">
        <title>Tropical sea cucumber genome reveals ecological adaptation and Cuvierian tubules defense mechanism.</title>
        <authorList>
            <person name="Chen T."/>
        </authorList>
    </citation>
    <scope>NUCLEOTIDE SEQUENCE</scope>
    <source>
        <strain evidence="1">Nanhai2018</strain>
        <tissue evidence="1">Muscle</tissue>
    </source>
</reference>
<dbReference type="PANTHER" id="PTHR47331">
    <property type="entry name" value="PHD-TYPE DOMAIN-CONTAINING PROTEIN"/>
    <property type="match status" value="1"/>
</dbReference>
<proteinExistence type="predicted"/>
<evidence type="ECO:0000313" key="1">
    <source>
        <dbReference type="EMBL" id="KAJ8032249.1"/>
    </source>
</evidence>
<name>A0A9Q1H3P4_HOLLE</name>
<dbReference type="AlphaFoldDB" id="A0A9Q1H3P4"/>
<dbReference type="EMBL" id="JAIZAY010000012">
    <property type="protein sequence ID" value="KAJ8032249.1"/>
    <property type="molecule type" value="Genomic_DNA"/>
</dbReference>
<accession>A0A9Q1H3P4</accession>
<keyword evidence="2" id="KW-1185">Reference proteome</keyword>
<comment type="caution">
    <text evidence="1">The sequence shown here is derived from an EMBL/GenBank/DDBJ whole genome shotgun (WGS) entry which is preliminary data.</text>
</comment>
<dbReference type="OrthoDB" id="6374677at2759"/>